<dbReference type="PANTHER" id="PTHR30466:SF1">
    <property type="entry name" value="FMN REDUCTASE (NADH) RUTF"/>
    <property type="match status" value="1"/>
</dbReference>
<evidence type="ECO:0000259" key="2">
    <source>
        <dbReference type="SMART" id="SM00903"/>
    </source>
</evidence>
<evidence type="ECO:0000256" key="1">
    <source>
        <dbReference type="ARBA" id="ARBA00023002"/>
    </source>
</evidence>
<reference evidence="3 4" key="1">
    <citation type="submission" date="2020-02" db="EMBL/GenBank/DDBJ databases">
        <title>Whole-genome analyses of novel actinobacteria.</title>
        <authorList>
            <person name="Sahin N."/>
            <person name="Tatar D."/>
        </authorList>
    </citation>
    <scope>NUCLEOTIDE SEQUENCE [LARGE SCALE GENOMIC DNA]</scope>
    <source>
        <strain evidence="3 4">SB3404</strain>
    </source>
</reference>
<dbReference type="InterPro" id="IPR002563">
    <property type="entry name" value="Flavin_Rdtase-like_dom"/>
</dbReference>
<dbReference type="Proteomes" id="UP000477722">
    <property type="component" value="Unassembled WGS sequence"/>
</dbReference>
<accession>A0A6G4WRY3</accession>
<dbReference type="Gene3D" id="2.30.110.10">
    <property type="entry name" value="Electron Transport, Fmn-binding Protein, Chain A"/>
    <property type="match status" value="1"/>
</dbReference>
<dbReference type="PANTHER" id="PTHR30466">
    <property type="entry name" value="FLAVIN REDUCTASE"/>
    <property type="match status" value="1"/>
</dbReference>
<dbReference type="InterPro" id="IPR050268">
    <property type="entry name" value="NADH-dep_flavin_reductase"/>
</dbReference>
<dbReference type="InterPro" id="IPR012349">
    <property type="entry name" value="Split_barrel_FMN-bd"/>
</dbReference>
<dbReference type="SMART" id="SM00903">
    <property type="entry name" value="Flavin_Reduct"/>
    <property type="match status" value="1"/>
</dbReference>
<keyword evidence="1" id="KW-0560">Oxidoreductase</keyword>
<organism evidence="3 4">
    <name type="scientific">Streptomyces boncukensis</name>
    <dbReference type="NCBI Taxonomy" id="2711219"/>
    <lineage>
        <taxon>Bacteria</taxon>
        <taxon>Bacillati</taxon>
        <taxon>Actinomycetota</taxon>
        <taxon>Actinomycetes</taxon>
        <taxon>Kitasatosporales</taxon>
        <taxon>Streptomycetaceae</taxon>
        <taxon>Streptomyces</taxon>
    </lineage>
</organism>
<sequence length="163" mass="17366">MGALPSGVTVVTTLDPQAAPHGFTCSAACSVSQDPPLLLVCVHSRSRVLREMLATGAFAVNILRDRREWVSAHFASRAGDRFASVAWQPSGRLGLPWLPDHTVACAECRLDSAITAGDHTVVIGTIVGGEARQARGPLMYWRREYAGWPGRDLASGLSLATEG</sequence>
<dbReference type="EMBL" id="JAAKZZ010000024">
    <property type="protein sequence ID" value="NGO67602.1"/>
    <property type="molecule type" value="Genomic_DNA"/>
</dbReference>
<dbReference type="AlphaFoldDB" id="A0A6G4WRY3"/>
<dbReference type="SUPFAM" id="SSF50475">
    <property type="entry name" value="FMN-binding split barrel"/>
    <property type="match status" value="1"/>
</dbReference>
<proteinExistence type="predicted"/>
<name>A0A6G4WRY3_9ACTN</name>
<keyword evidence="4" id="KW-1185">Reference proteome</keyword>
<evidence type="ECO:0000313" key="4">
    <source>
        <dbReference type="Proteomes" id="UP000477722"/>
    </source>
</evidence>
<comment type="caution">
    <text evidence="3">The sequence shown here is derived from an EMBL/GenBank/DDBJ whole genome shotgun (WGS) entry which is preliminary data.</text>
</comment>
<gene>
    <name evidence="3" type="ORF">G5C65_04360</name>
</gene>
<dbReference type="GO" id="GO:0010181">
    <property type="term" value="F:FMN binding"/>
    <property type="evidence" value="ECO:0007669"/>
    <property type="project" value="InterPro"/>
</dbReference>
<protein>
    <submittedName>
        <fullName evidence="3">Flavin reductase family protein</fullName>
    </submittedName>
</protein>
<dbReference type="GO" id="GO:0042602">
    <property type="term" value="F:riboflavin reductase (NADPH) activity"/>
    <property type="evidence" value="ECO:0007669"/>
    <property type="project" value="TreeGrafter"/>
</dbReference>
<evidence type="ECO:0000313" key="3">
    <source>
        <dbReference type="EMBL" id="NGO67602.1"/>
    </source>
</evidence>
<dbReference type="Pfam" id="PF01613">
    <property type="entry name" value="Flavin_Reduct"/>
    <property type="match status" value="1"/>
</dbReference>
<feature type="domain" description="Flavin reductase like" evidence="2">
    <location>
        <begin position="1"/>
        <end position="147"/>
    </location>
</feature>